<dbReference type="OrthoDB" id="346673at2759"/>
<evidence type="ECO:0000313" key="10">
    <source>
        <dbReference type="Proteomes" id="UP000272025"/>
    </source>
</evidence>
<protein>
    <recommendedName>
        <fullName evidence="5">Origin recognition complex subunit 2</fullName>
    </recommendedName>
</protein>
<keyword evidence="10" id="KW-1185">Reference proteome</keyword>
<dbReference type="InterPro" id="IPR056772">
    <property type="entry name" value="RecA-like_ORC2"/>
</dbReference>
<gene>
    <name evidence="9" type="ORF">SODALDRAFT_344224</name>
</gene>
<dbReference type="PANTHER" id="PTHR14052">
    <property type="entry name" value="ORIGIN RECOGNITION COMPLEX SUBUNIT 2"/>
    <property type="match status" value="1"/>
</dbReference>
<sequence length="672" mass="73823">MARRKSDTEETTESPSPQSRRKRARDHEDAEETEPDTPSKRKRTSARAPSFQGDLYDVPEEDDSVTVSEPPPVTETPKRKRGRPPKNTSTTTSTVSAVSAAAVPGRTANGNVSNSAETIASTTASTTASVVETPKRKRGRPPKNKDVPTPAANLTATPSKLQQPRFETPSKATGPNAFTPRKRAAVDRSAKRKSARALIERAVRDDVSDDENEDGLVREIYESSDDDDDDENEDEDQNEGDVAEAQTPSKTPSRRGRKPKARSPTPPRDLPPHELYFLHNKPGRPRTSNNTLASLDLLTHEEYFSLLRTHRDHHEDDLTFLQSLHEASFPQWSFELSQGFSLCLYGQGSKRALLTRFAEHIHASSIHHRDRDRDRHKLVIVNGYVRSLALRDLLITIAAAIDPDPESASTATTDPDAATATAATTATAIPPSSAVKLPAQPHALLHALTARLTATRTTLTLLVNSMDAPPLRRPAIQHALAHLASHPSVRLVCTVDTPDFPLLWDAARRAAFNFLFHDATTLRPLDVELDPVDDVHDLLGRRARAVNGKVGVVFVLRSLPENAKSLFRLLVTEVLLAMDDDGGGGDGGNASSSSSAHLRGSDAENPGVEYRMLYNKAVEEFICSSEMAFRTLLKEFHDHQIITSKKDAIGTELLSVPLRREELEAILEELMT</sequence>
<evidence type="ECO:0000256" key="1">
    <source>
        <dbReference type="ARBA" id="ARBA00004123"/>
    </source>
</evidence>
<organism evidence="9 10">
    <name type="scientific">Sodiomyces alkalinus (strain CBS 110278 / VKM F-3762 / F11)</name>
    <name type="common">Alkaliphilic filamentous fungus</name>
    <dbReference type="NCBI Taxonomy" id="1314773"/>
    <lineage>
        <taxon>Eukaryota</taxon>
        <taxon>Fungi</taxon>
        <taxon>Dikarya</taxon>
        <taxon>Ascomycota</taxon>
        <taxon>Pezizomycotina</taxon>
        <taxon>Sordariomycetes</taxon>
        <taxon>Hypocreomycetidae</taxon>
        <taxon>Glomerellales</taxon>
        <taxon>Plectosphaerellaceae</taxon>
        <taxon>Sodiomyces</taxon>
    </lineage>
</organism>
<feature type="domain" description="Origin recognition complex subunit 2 RecA-like" evidence="7">
    <location>
        <begin position="319"/>
        <end position="519"/>
    </location>
</feature>
<comment type="subunit">
    <text evidence="5">Component of the origin recognition complex (ORC).</text>
</comment>
<comment type="function">
    <text evidence="5">Component of the origin recognition complex (ORC) that binds origins of replication. DNA-binding is ATP-dependent. ORC is required to assemble the pre-replication complex necessary to initiate DNA replication.</text>
</comment>
<name>A0A3N2PY55_SODAK</name>
<feature type="compositionally biased region" description="Polar residues" evidence="6">
    <location>
        <begin position="152"/>
        <end position="162"/>
    </location>
</feature>
<dbReference type="PANTHER" id="PTHR14052:SF0">
    <property type="entry name" value="ORIGIN RECOGNITION COMPLEX SUBUNIT 2"/>
    <property type="match status" value="1"/>
</dbReference>
<dbReference type="Proteomes" id="UP000272025">
    <property type="component" value="Unassembled WGS sequence"/>
</dbReference>
<feature type="compositionally biased region" description="Low complexity" evidence="6">
    <location>
        <begin position="88"/>
        <end position="103"/>
    </location>
</feature>
<accession>A0A3N2PY55</accession>
<dbReference type="Pfam" id="PF04084">
    <property type="entry name" value="RecA-like_ORC2"/>
    <property type="match status" value="1"/>
</dbReference>
<evidence type="ECO:0000256" key="3">
    <source>
        <dbReference type="ARBA" id="ARBA00022705"/>
    </source>
</evidence>
<comment type="subcellular location">
    <subcellularLocation>
        <location evidence="1 5">Nucleus</location>
    </subcellularLocation>
</comment>
<dbReference type="RefSeq" id="XP_028467081.1">
    <property type="nucleotide sequence ID" value="XM_028613152.1"/>
</dbReference>
<evidence type="ECO:0000256" key="6">
    <source>
        <dbReference type="SAM" id="MobiDB-lite"/>
    </source>
</evidence>
<dbReference type="Pfam" id="PF24882">
    <property type="entry name" value="WHD_ORC2"/>
    <property type="match status" value="1"/>
</dbReference>
<dbReference type="GO" id="GO:0003688">
    <property type="term" value="F:DNA replication origin binding"/>
    <property type="evidence" value="ECO:0007669"/>
    <property type="project" value="UniProtKB-UniRule"/>
</dbReference>
<dbReference type="InterPro" id="IPR017956">
    <property type="entry name" value="AT_hook_DNA-bd_motif"/>
</dbReference>
<feature type="domain" description="Origin recognition complex subunit 2 winged-helix" evidence="8">
    <location>
        <begin position="602"/>
        <end position="662"/>
    </location>
</feature>
<evidence type="ECO:0000256" key="4">
    <source>
        <dbReference type="ARBA" id="ARBA00023242"/>
    </source>
</evidence>
<dbReference type="SMART" id="SM00384">
    <property type="entry name" value="AT_hook"/>
    <property type="match status" value="2"/>
</dbReference>
<keyword evidence="3 5" id="KW-0235">DNA replication</keyword>
<dbReference type="STRING" id="1314773.A0A3N2PY55"/>
<evidence type="ECO:0000259" key="8">
    <source>
        <dbReference type="Pfam" id="PF24882"/>
    </source>
</evidence>
<dbReference type="InterPro" id="IPR007220">
    <property type="entry name" value="ORC2"/>
</dbReference>
<proteinExistence type="inferred from homology"/>
<feature type="compositionally biased region" description="Acidic residues" evidence="6">
    <location>
        <begin position="222"/>
        <end position="242"/>
    </location>
</feature>
<evidence type="ECO:0000256" key="2">
    <source>
        <dbReference type="ARBA" id="ARBA00007421"/>
    </source>
</evidence>
<feature type="compositionally biased region" description="Low complexity" evidence="6">
    <location>
        <begin position="407"/>
        <end position="425"/>
    </location>
</feature>
<dbReference type="EMBL" id="ML119054">
    <property type="protein sequence ID" value="ROT39275.1"/>
    <property type="molecule type" value="Genomic_DNA"/>
</dbReference>
<comment type="similarity">
    <text evidence="2 5">Belongs to the ORC2 family.</text>
</comment>
<evidence type="ECO:0000259" key="7">
    <source>
        <dbReference type="Pfam" id="PF04084"/>
    </source>
</evidence>
<dbReference type="GO" id="GO:0006260">
    <property type="term" value="P:DNA replication"/>
    <property type="evidence" value="ECO:0007669"/>
    <property type="project" value="UniProtKB-UniRule"/>
</dbReference>
<feature type="region of interest" description="Disordered" evidence="6">
    <location>
        <begin position="1"/>
        <end position="289"/>
    </location>
</feature>
<dbReference type="GO" id="GO:0005664">
    <property type="term" value="C:nuclear origin of replication recognition complex"/>
    <property type="evidence" value="ECO:0007669"/>
    <property type="project" value="UniProtKB-UniRule"/>
</dbReference>
<feature type="compositionally biased region" description="Low complexity" evidence="6">
    <location>
        <begin position="115"/>
        <end position="132"/>
    </location>
</feature>
<dbReference type="AlphaFoldDB" id="A0A3N2PY55"/>
<reference evidence="9 10" key="1">
    <citation type="journal article" date="2018" name="Mol. Ecol.">
        <title>The obligate alkalophilic soda-lake fungus Sodiomyces alkalinus has shifted to a protein diet.</title>
        <authorList>
            <person name="Grum-Grzhimaylo A.A."/>
            <person name="Falkoski D.L."/>
            <person name="van den Heuvel J."/>
            <person name="Valero-Jimenez C.A."/>
            <person name="Min B."/>
            <person name="Choi I.G."/>
            <person name="Lipzen A."/>
            <person name="Daum C.G."/>
            <person name="Aanen D.K."/>
            <person name="Tsang A."/>
            <person name="Henrissat B."/>
            <person name="Bilanenko E.N."/>
            <person name="de Vries R.P."/>
            <person name="van Kan J.A.L."/>
            <person name="Grigoriev I.V."/>
            <person name="Debets A.J.M."/>
        </authorList>
    </citation>
    <scope>NUCLEOTIDE SEQUENCE [LARGE SCALE GENOMIC DNA]</scope>
    <source>
        <strain evidence="9 10">F11</strain>
    </source>
</reference>
<keyword evidence="4 5" id="KW-0539">Nucleus</keyword>
<feature type="region of interest" description="Disordered" evidence="6">
    <location>
        <begin position="405"/>
        <end position="425"/>
    </location>
</feature>
<dbReference type="InterPro" id="IPR056773">
    <property type="entry name" value="WHD_ORC2"/>
</dbReference>
<evidence type="ECO:0000313" key="9">
    <source>
        <dbReference type="EMBL" id="ROT39275.1"/>
    </source>
</evidence>
<feature type="compositionally biased region" description="Basic residues" evidence="6">
    <location>
        <begin position="252"/>
        <end position="261"/>
    </location>
</feature>
<dbReference type="GeneID" id="39581630"/>
<evidence type="ECO:0000256" key="5">
    <source>
        <dbReference type="RuleBase" id="RU368084"/>
    </source>
</evidence>
<dbReference type="PRINTS" id="PR00929">
    <property type="entry name" value="ATHOOK"/>
</dbReference>